<comment type="caution">
    <text evidence="4">The sequence shown here is derived from an EMBL/GenBank/DDBJ whole genome shotgun (WGS) entry which is preliminary data.</text>
</comment>
<dbReference type="Pfam" id="PF22486">
    <property type="entry name" value="MATH_2"/>
    <property type="match status" value="1"/>
</dbReference>
<evidence type="ECO:0000256" key="1">
    <source>
        <dbReference type="ARBA" id="ARBA00004906"/>
    </source>
</evidence>
<dbReference type="InterPro" id="IPR045005">
    <property type="entry name" value="BPM1-6"/>
</dbReference>
<accession>A0AAV5BYV8</accession>
<name>A0AAV5BYV8_ELECO</name>
<dbReference type="InterPro" id="IPR000210">
    <property type="entry name" value="BTB/POZ_dom"/>
</dbReference>
<protein>
    <recommendedName>
        <fullName evidence="6">BTB domain-containing protein</fullName>
    </recommendedName>
</protein>
<dbReference type="Gene3D" id="2.60.210.10">
    <property type="entry name" value="Apoptosis, Tumor Necrosis Factor Receptor Associated Protein 2, Chain A"/>
    <property type="match status" value="1"/>
</dbReference>
<dbReference type="InterPro" id="IPR008974">
    <property type="entry name" value="TRAF-like"/>
</dbReference>
<evidence type="ECO:0000313" key="5">
    <source>
        <dbReference type="Proteomes" id="UP001054889"/>
    </source>
</evidence>
<dbReference type="Proteomes" id="UP001054889">
    <property type="component" value="Unassembled WGS sequence"/>
</dbReference>
<reference evidence="4" key="2">
    <citation type="submission" date="2021-12" db="EMBL/GenBank/DDBJ databases">
        <title>Resequencing data analysis of finger millet.</title>
        <authorList>
            <person name="Hatakeyama M."/>
            <person name="Aluri S."/>
            <person name="Balachadran M.T."/>
            <person name="Sivarajan S.R."/>
            <person name="Poveda L."/>
            <person name="Shimizu-Inatsugi R."/>
            <person name="Schlapbach R."/>
            <person name="Sreeman S.M."/>
            <person name="Shimizu K.K."/>
        </authorList>
    </citation>
    <scope>NUCLEOTIDE SEQUENCE</scope>
</reference>
<dbReference type="PROSITE" id="PS50097">
    <property type="entry name" value="BTB"/>
    <property type="match status" value="1"/>
</dbReference>
<dbReference type="SUPFAM" id="SSF49599">
    <property type="entry name" value="TRAF domain-like"/>
    <property type="match status" value="1"/>
</dbReference>
<dbReference type="SMART" id="SM00225">
    <property type="entry name" value="BTB"/>
    <property type="match status" value="1"/>
</dbReference>
<evidence type="ECO:0000259" key="2">
    <source>
        <dbReference type="PROSITE" id="PS50097"/>
    </source>
</evidence>
<feature type="domain" description="BTB" evidence="2">
    <location>
        <begin position="94"/>
        <end position="158"/>
    </location>
</feature>
<dbReference type="Gene3D" id="3.30.710.10">
    <property type="entry name" value="Potassium Channel Kv1.1, Chain A"/>
    <property type="match status" value="1"/>
</dbReference>
<dbReference type="Pfam" id="PF00651">
    <property type="entry name" value="BTB"/>
    <property type="match status" value="1"/>
</dbReference>
<comment type="pathway">
    <text evidence="1">Protein modification; protein ubiquitination.</text>
</comment>
<organism evidence="4 5">
    <name type="scientific">Eleusine coracana subsp. coracana</name>
    <dbReference type="NCBI Taxonomy" id="191504"/>
    <lineage>
        <taxon>Eukaryota</taxon>
        <taxon>Viridiplantae</taxon>
        <taxon>Streptophyta</taxon>
        <taxon>Embryophyta</taxon>
        <taxon>Tracheophyta</taxon>
        <taxon>Spermatophyta</taxon>
        <taxon>Magnoliopsida</taxon>
        <taxon>Liliopsida</taxon>
        <taxon>Poales</taxon>
        <taxon>Poaceae</taxon>
        <taxon>PACMAD clade</taxon>
        <taxon>Chloridoideae</taxon>
        <taxon>Cynodonteae</taxon>
        <taxon>Eleusininae</taxon>
        <taxon>Eleusine</taxon>
    </lineage>
</organism>
<keyword evidence="5" id="KW-1185">Reference proteome</keyword>
<dbReference type="SUPFAM" id="SSF54695">
    <property type="entry name" value="POZ domain"/>
    <property type="match status" value="1"/>
</dbReference>
<evidence type="ECO:0008006" key="6">
    <source>
        <dbReference type="Google" id="ProtNLM"/>
    </source>
</evidence>
<feature type="domain" description="MATH" evidence="3">
    <location>
        <begin position="1"/>
        <end position="62"/>
    </location>
</feature>
<evidence type="ECO:0000259" key="3">
    <source>
        <dbReference type="PROSITE" id="PS50144"/>
    </source>
</evidence>
<dbReference type="EMBL" id="BQKI01000003">
    <property type="protein sequence ID" value="GJM90815.1"/>
    <property type="molecule type" value="Genomic_DNA"/>
</dbReference>
<dbReference type="GO" id="GO:0016567">
    <property type="term" value="P:protein ubiquitination"/>
    <property type="evidence" value="ECO:0007669"/>
    <property type="project" value="InterPro"/>
</dbReference>
<dbReference type="PROSITE" id="PS50144">
    <property type="entry name" value="MATH"/>
    <property type="match status" value="1"/>
</dbReference>
<reference evidence="4" key="1">
    <citation type="journal article" date="2018" name="DNA Res.">
        <title>Multiple hybrid de novo genome assembly of finger millet, an orphan allotetraploid crop.</title>
        <authorList>
            <person name="Hatakeyama M."/>
            <person name="Aluri S."/>
            <person name="Balachadran M.T."/>
            <person name="Sivarajan S.R."/>
            <person name="Patrignani A."/>
            <person name="Gruter S."/>
            <person name="Poveda L."/>
            <person name="Shimizu-Inatsugi R."/>
            <person name="Baeten J."/>
            <person name="Francoijs K.J."/>
            <person name="Nataraja K.N."/>
            <person name="Reddy Y.A.N."/>
            <person name="Phadnis S."/>
            <person name="Ravikumar R.L."/>
            <person name="Schlapbach R."/>
            <person name="Sreeman S.M."/>
            <person name="Shimizu K.K."/>
        </authorList>
    </citation>
    <scope>NUCLEOTIDE SEQUENCE</scope>
</reference>
<dbReference type="AlphaFoldDB" id="A0AAV5BYV8"/>
<proteinExistence type="predicted"/>
<evidence type="ECO:0000313" key="4">
    <source>
        <dbReference type="EMBL" id="GJM90815.1"/>
    </source>
</evidence>
<gene>
    <name evidence="4" type="primary">ga07131</name>
    <name evidence="4" type="ORF">PR202_ga07131</name>
</gene>
<dbReference type="CDD" id="cd00121">
    <property type="entry name" value="MATH"/>
    <property type="match status" value="1"/>
</dbReference>
<dbReference type="InterPro" id="IPR011333">
    <property type="entry name" value="SKP1/BTB/POZ_sf"/>
</dbReference>
<dbReference type="PANTHER" id="PTHR26379:SF295">
    <property type="entry name" value="OS10G0429651 PROTEIN"/>
    <property type="match status" value="1"/>
</dbReference>
<dbReference type="CDD" id="cd18280">
    <property type="entry name" value="BTB_POZ_BPM_plant"/>
    <property type="match status" value="1"/>
</dbReference>
<sequence>MVQYEFSFIDQVEKQESSRIRAMQPRRFSSEVGWGSPLFMRRKDLERSKHLKNDSFMIRCDIVVVTASSSFLTVPPPPSIQQNLTSLLLSGEGADVTFKVGDETFLAHRCVLAARSPVFKAELFGPMKEGTTTSAIRIHDMEPLVFKLLLHFIYSDSVPNIGDIYDDEDDNDEAIWQHLLVAADIYDLPKLRMICEEKCT</sequence>
<dbReference type="InterPro" id="IPR002083">
    <property type="entry name" value="MATH/TRAF_dom"/>
</dbReference>
<dbReference type="PANTHER" id="PTHR26379">
    <property type="entry name" value="BTB/POZ AND MATH DOMAIN-CONTAINING PROTEIN 1"/>
    <property type="match status" value="1"/>
</dbReference>